<dbReference type="InterPro" id="IPR006439">
    <property type="entry name" value="HAD-SF_hydro_IA"/>
</dbReference>
<dbReference type="EMBL" id="BAAAWD010000015">
    <property type="protein sequence ID" value="GAA3024735.1"/>
    <property type="molecule type" value="Genomic_DNA"/>
</dbReference>
<evidence type="ECO:0000313" key="5">
    <source>
        <dbReference type="Proteomes" id="UP001499930"/>
    </source>
</evidence>
<proteinExistence type="predicted"/>
<dbReference type="Gene3D" id="1.20.120.1600">
    <property type="match status" value="1"/>
</dbReference>
<dbReference type="RefSeq" id="WP_344900858.1">
    <property type="nucleotide sequence ID" value="NZ_BAAAWD010000015.1"/>
</dbReference>
<dbReference type="PANTHER" id="PTHR46470:SF4">
    <property type="entry name" value="5-AMINO-6-(5-PHOSPHO-D-RIBITYLAMINO)URACIL PHOSPHATASE YIGB"/>
    <property type="match status" value="1"/>
</dbReference>
<dbReference type="PRINTS" id="PR00413">
    <property type="entry name" value="HADHALOGNASE"/>
</dbReference>
<dbReference type="SFLD" id="SFLDG01129">
    <property type="entry name" value="C1.5:_HAD__Beta-PGM__Phosphata"/>
    <property type="match status" value="1"/>
</dbReference>
<keyword evidence="2" id="KW-0378">Hydrolase</keyword>
<dbReference type="InterPro" id="IPR023214">
    <property type="entry name" value="HAD_sf"/>
</dbReference>
<organism evidence="4 5">
    <name type="scientific">Streptosporangium longisporum</name>
    <dbReference type="NCBI Taxonomy" id="46187"/>
    <lineage>
        <taxon>Bacteria</taxon>
        <taxon>Bacillati</taxon>
        <taxon>Actinomycetota</taxon>
        <taxon>Actinomycetes</taxon>
        <taxon>Streptosporangiales</taxon>
        <taxon>Streptosporangiaceae</taxon>
        <taxon>Streptosporangium</taxon>
    </lineage>
</organism>
<accession>A0ABP6KV68</accession>
<name>A0ABP6KV68_9ACTN</name>
<dbReference type="InterPro" id="IPR036412">
    <property type="entry name" value="HAD-like_sf"/>
</dbReference>
<evidence type="ECO:0000256" key="1">
    <source>
        <dbReference type="ARBA" id="ARBA00001946"/>
    </source>
</evidence>
<dbReference type="InterPro" id="IPR051400">
    <property type="entry name" value="HAD-like_hydrolase"/>
</dbReference>
<dbReference type="SUPFAM" id="SSF56784">
    <property type="entry name" value="HAD-like"/>
    <property type="match status" value="1"/>
</dbReference>
<protein>
    <submittedName>
        <fullName evidence="4">Haloacid dehalogenase type II</fullName>
    </submittedName>
</protein>
<dbReference type="PANTHER" id="PTHR46470">
    <property type="entry name" value="N-ACYLNEURAMINATE-9-PHOSPHATASE"/>
    <property type="match status" value="1"/>
</dbReference>
<dbReference type="Gene3D" id="3.40.50.1000">
    <property type="entry name" value="HAD superfamily/HAD-like"/>
    <property type="match status" value="1"/>
</dbReference>
<evidence type="ECO:0000256" key="2">
    <source>
        <dbReference type="ARBA" id="ARBA00022801"/>
    </source>
</evidence>
<keyword evidence="5" id="KW-1185">Reference proteome</keyword>
<evidence type="ECO:0000256" key="3">
    <source>
        <dbReference type="ARBA" id="ARBA00022842"/>
    </source>
</evidence>
<dbReference type="Pfam" id="PF00702">
    <property type="entry name" value="Hydrolase"/>
    <property type="match status" value="1"/>
</dbReference>
<keyword evidence="3" id="KW-0460">Magnesium</keyword>
<comment type="cofactor">
    <cofactor evidence="1">
        <name>Mg(2+)</name>
        <dbReference type="ChEBI" id="CHEBI:18420"/>
    </cofactor>
</comment>
<evidence type="ECO:0000313" key="4">
    <source>
        <dbReference type="EMBL" id="GAA3024735.1"/>
    </source>
</evidence>
<sequence length="237" mass="25829">MTSGSGTRRSYRALSFDGDGTLWDFDSAMRQALEDAARLLRDAGALRPGGPVTAGWLREVRDHVAGREEYRGRTMESIRLASFRRAVAECGISDAGLAREAYETYMRARWERLRTYQEVPGALATLGTRYRLALVTNGNTRPHRVGLDGVFDTVVVSAECGLYKPDPGIYLHAAARMGLGPAEVLHTGDDPVEDVDAARRAGMDTAWVNRHGAHRPSSDPSEVTVGDLAELTTLLLG</sequence>
<dbReference type="Proteomes" id="UP001499930">
    <property type="component" value="Unassembled WGS sequence"/>
</dbReference>
<reference evidence="5" key="1">
    <citation type="journal article" date="2019" name="Int. J. Syst. Evol. Microbiol.">
        <title>The Global Catalogue of Microorganisms (GCM) 10K type strain sequencing project: providing services to taxonomists for standard genome sequencing and annotation.</title>
        <authorList>
            <consortium name="The Broad Institute Genomics Platform"/>
            <consortium name="The Broad Institute Genome Sequencing Center for Infectious Disease"/>
            <person name="Wu L."/>
            <person name="Ma J."/>
        </authorList>
    </citation>
    <scope>NUCLEOTIDE SEQUENCE [LARGE SCALE GENOMIC DNA]</scope>
    <source>
        <strain evidence="5">JCM 3106</strain>
    </source>
</reference>
<gene>
    <name evidence="4" type="ORF">GCM10017559_57880</name>
</gene>
<dbReference type="NCBIfam" id="TIGR01509">
    <property type="entry name" value="HAD-SF-IA-v3"/>
    <property type="match status" value="1"/>
</dbReference>
<dbReference type="NCBIfam" id="TIGR01549">
    <property type="entry name" value="HAD-SF-IA-v1"/>
    <property type="match status" value="1"/>
</dbReference>
<dbReference type="SFLD" id="SFLDS00003">
    <property type="entry name" value="Haloacid_Dehalogenase"/>
    <property type="match status" value="1"/>
</dbReference>
<comment type="caution">
    <text evidence="4">The sequence shown here is derived from an EMBL/GenBank/DDBJ whole genome shotgun (WGS) entry which is preliminary data.</text>
</comment>